<evidence type="ECO:0000313" key="1">
    <source>
        <dbReference type="EMBL" id="KAL0017285.1"/>
    </source>
</evidence>
<dbReference type="EMBL" id="JAZDWU010000001">
    <property type="protein sequence ID" value="KAL0017285.1"/>
    <property type="molecule type" value="Genomic_DNA"/>
</dbReference>
<dbReference type="PANTHER" id="PTHR31052:SF3">
    <property type="entry name" value="COBRA-LIKE PROTEIN 7"/>
    <property type="match status" value="1"/>
</dbReference>
<evidence type="ECO:0000313" key="2">
    <source>
        <dbReference type="Proteomes" id="UP001459277"/>
    </source>
</evidence>
<protein>
    <recommendedName>
        <fullName evidence="3">K Homology domain-containing protein</fullName>
    </recommendedName>
</protein>
<dbReference type="PANTHER" id="PTHR31052">
    <property type="entry name" value="COBRA-LIKE PROTEIN 7"/>
    <property type="match status" value="1"/>
</dbReference>
<dbReference type="Proteomes" id="UP001459277">
    <property type="component" value="Unassembled WGS sequence"/>
</dbReference>
<comment type="caution">
    <text evidence="1">The sequence shown here is derived from an EMBL/GenBank/DDBJ whole genome shotgun (WGS) entry which is preliminary data.</text>
</comment>
<organism evidence="1 2">
    <name type="scientific">Lithocarpus litseifolius</name>
    <dbReference type="NCBI Taxonomy" id="425828"/>
    <lineage>
        <taxon>Eukaryota</taxon>
        <taxon>Viridiplantae</taxon>
        <taxon>Streptophyta</taxon>
        <taxon>Embryophyta</taxon>
        <taxon>Tracheophyta</taxon>
        <taxon>Spermatophyta</taxon>
        <taxon>Magnoliopsida</taxon>
        <taxon>eudicotyledons</taxon>
        <taxon>Gunneridae</taxon>
        <taxon>Pentapetalae</taxon>
        <taxon>rosids</taxon>
        <taxon>fabids</taxon>
        <taxon>Fagales</taxon>
        <taxon>Fagaceae</taxon>
        <taxon>Lithocarpus</taxon>
    </lineage>
</organism>
<evidence type="ECO:0008006" key="3">
    <source>
        <dbReference type="Google" id="ProtNLM"/>
    </source>
</evidence>
<sequence length="87" mass="8976">MIGNGGTSLRASVGNGTVLVRCPMTDLKTAIETAGDLTQMRVQVSMVGTHFGVAPLGILMPSNISLVNDGWSCPKSSSTGSDCYEGQ</sequence>
<gene>
    <name evidence="1" type="ORF">SO802_004354</name>
</gene>
<accession>A0AAW2E6L0</accession>
<reference evidence="1 2" key="1">
    <citation type="submission" date="2024-01" db="EMBL/GenBank/DDBJ databases">
        <title>A telomere-to-telomere, gap-free genome of sweet tea (Lithocarpus litseifolius).</title>
        <authorList>
            <person name="Zhou J."/>
        </authorList>
    </citation>
    <scope>NUCLEOTIDE SEQUENCE [LARGE SCALE GENOMIC DNA]</scope>
    <source>
        <strain evidence="1">Zhou-2022a</strain>
        <tissue evidence="1">Leaf</tissue>
    </source>
</reference>
<dbReference type="AlphaFoldDB" id="A0AAW2E6L0"/>
<keyword evidence="2" id="KW-1185">Reference proteome</keyword>
<name>A0AAW2E6L0_9ROSI</name>
<proteinExistence type="predicted"/>